<evidence type="ECO:0000256" key="2">
    <source>
        <dbReference type="ARBA" id="ARBA00011174"/>
    </source>
</evidence>
<dbReference type="PROSITE" id="PS51072">
    <property type="entry name" value="MHD"/>
    <property type="match status" value="1"/>
</dbReference>
<reference evidence="10" key="3">
    <citation type="submission" date="2023-05" db="EMBL/GenBank/DDBJ databases">
        <authorList>
            <person name="Smith C.H."/>
        </authorList>
    </citation>
    <scope>NUCLEOTIDE SEQUENCE</scope>
    <source>
        <strain evidence="10">CHS0354</strain>
        <tissue evidence="10">Mantle</tissue>
    </source>
</reference>
<dbReference type="GO" id="GO:0015031">
    <property type="term" value="P:protein transport"/>
    <property type="evidence" value="ECO:0007669"/>
    <property type="project" value="UniProtKB-KW"/>
</dbReference>
<keyword evidence="11" id="KW-1185">Reference proteome</keyword>
<dbReference type="Pfam" id="PF00928">
    <property type="entry name" value="Adap_comp_sub"/>
    <property type="match status" value="1"/>
</dbReference>
<evidence type="ECO:0000313" key="10">
    <source>
        <dbReference type="EMBL" id="KAK3598666.1"/>
    </source>
</evidence>
<dbReference type="EMBL" id="JAEAOA010001240">
    <property type="protein sequence ID" value="KAK3598666.1"/>
    <property type="molecule type" value="Genomic_DNA"/>
</dbReference>
<dbReference type="InterPro" id="IPR036168">
    <property type="entry name" value="AP2_Mu_C_sf"/>
</dbReference>
<accession>A0AAE0W251</accession>
<evidence type="ECO:0000256" key="5">
    <source>
        <dbReference type="ARBA" id="ARBA00022927"/>
    </source>
</evidence>
<evidence type="ECO:0000256" key="8">
    <source>
        <dbReference type="ARBA" id="ARBA00030827"/>
    </source>
</evidence>
<dbReference type="InterPro" id="IPR039591">
    <property type="entry name" value="AP5M1"/>
</dbReference>
<evidence type="ECO:0000256" key="6">
    <source>
        <dbReference type="ARBA" id="ARBA00023136"/>
    </source>
</evidence>
<comment type="caution">
    <text evidence="10">The sequence shown here is derived from an EMBL/GenBank/DDBJ whole genome shotgun (WGS) entry which is preliminary data.</text>
</comment>
<evidence type="ECO:0000256" key="7">
    <source>
        <dbReference type="ARBA" id="ARBA00029433"/>
    </source>
</evidence>
<dbReference type="SUPFAM" id="SSF49447">
    <property type="entry name" value="Second domain of Mu2 adaptin subunit (ap50) of ap2 adaptor"/>
    <property type="match status" value="1"/>
</dbReference>
<name>A0AAE0W251_9BIVA</name>
<comment type="similarity">
    <text evidence="1">Belongs to the adaptor complexes medium subunit family.</text>
</comment>
<dbReference type="FunFam" id="2.60.40.1170:FF:000013">
    <property type="entry name" value="AP-5 complex subunit mu-1 isoform X1"/>
    <property type="match status" value="1"/>
</dbReference>
<comment type="subunit">
    <text evidence="2">Probably part of the adaptor protein complex 5 (AP-5) a tetramer composed of AP5B1, AP5M1, AP5S1 and AP5Z1.</text>
</comment>
<keyword evidence="5" id="KW-0653">Protein transport</keyword>
<evidence type="ECO:0000313" key="11">
    <source>
        <dbReference type="Proteomes" id="UP001195483"/>
    </source>
</evidence>
<proteinExistence type="inferred from homology"/>
<sequence length="507" mass="56975">MSLQALWIVQLPSACTRKDGRLLFSRIYPTYVKKEKIADGIHYVPLPPNPDFVKSLFFELGYSKEGMAHFIAARDSCQKETQNPVYEIATSAGKLWPLVVVEQYGIVFCCLPYVEQGAHTRPPLIDLPGVTQGFSLLCALADFLRPVPHTELYQKTPDIYSFLTHAAPFGSPLDTNVESVIAKMTNRPSLVVTKSQKQPGWKPVIHKGKNHIYLSVTEYVRAVQYDWDDVANVCDVFGTISCKAEIECVMPEITVTISHAAEGEITPLDHLLIHPCVQSADTSIIDTGAGQVRANPRRVRFSPPNDMFTLCHYTASRVQEIPITGCFEMFADEKKVNLKVKLKLHEKIKNQFEYCELQIPFHNRGPIASHDSLPNHGSMMLSPDRKVLVWNIGQRFPSKTLEVNLTATVQFADLSKQPASPQDDPFCVGQNAYAQLYFKIPDFTHSGCYIDPKSVQVSPSMKYKLMAVREYISKEYKFWNIQGDALRSVIPKCLTAPNNGTIDSDEK</sequence>
<keyword evidence="6" id="KW-0472">Membrane</keyword>
<dbReference type="GO" id="GO:0005764">
    <property type="term" value="C:lysosome"/>
    <property type="evidence" value="ECO:0007669"/>
    <property type="project" value="TreeGrafter"/>
</dbReference>
<reference evidence="10" key="2">
    <citation type="journal article" date="2021" name="Genome Biol. Evol.">
        <title>Developing a high-quality reference genome for a parasitic bivalve with doubly uniparental inheritance (Bivalvia: Unionida).</title>
        <authorList>
            <person name="Smith C.H."/>
        </authorList>
    </citation>
    <scope>NUCLEOTIDE SEQUENCE</scope>
    <source>
        <strain evidence="10">CHS0354</strain>
        <tissue evidence="10">Mantle</tissue>
    </source>
</reference>
<dbReference type="PANTHER" id="PTHR16082:SF2">
    <property type="entry name" value="AP-5 COMPLEX SUBUNIT MU-1"/>
    <property type="match status" value="1"/>
</dbReference>
<evidence type="ECO:0000256" key="3">
    <source>
        <dbReference type="ARBA" id="ARBA00021851"/>
    </source>
</evidence>
<reference evidence="10" key="1">
    <citation type="journal article" date="2021" name="Genome Biol. Evol.">
        <title>A High-Quality Reference Genome for a Parasitic Bivalve with Doubly Uniparental Inheritance (Bivalvia: Unionida).</title>
        <authorList>
            <person name="Smith C.H."/>
        </authorList>
    </citation>
    <scope>NUCLEOTIDE SEQUENCE</scope>
    <source>
        <strain evidence="10">CHS0354</strain>
    </source>
</reference>
<dbReference type="GO" id="GO:0030119">
    <property type="term" value="C:AP-type membrane coat adaptor complex"/>
    <property type="evidence" value="ECO:0007669"/>
    <property type="project" value="TreeGrafter"/>
</dbReference>
<dbReference type="GO" id="GO:0005770">
    <property type="term" value="C:late endosome"/>
    <property type="evidence" value="ECO:0007669"/>
    <property type="project" value="TreeGrafter"/>
</dbReference>
<evidence type="ECO:0000256" key="4">
    <source>
        <dbReference type="ARBA" id="ARBA00022448"/>
    </source>
</evidence>
<dbReference type="CDD" id="cd09256">
    <property type="entry name" value="AP_MuD_MHD"/>
    <property type="match status" value="1"/>
</dbReference>
<dbReference type="GO" id="GO:0016197">
    <property type="term" value="P:endosomal transport"/>
    <property type="evidence" value="ECO:0007669"/>
    <property type="project" value="TreeGrafter"/>
</dbReference>
<organism evidence="10 11">
    <name type="scientific">Potamilus streckersoni</name>
    <dbReference type="NCBI Taxonomy" id="2493646"/>
    <lineage>
        <taxon>Eukaryota</taxon>
        <taxon>Metazoa</taxon>
        <taxon>Spiralia</taxon>
        <taxon>Lophotrochozoa</taxon>
        <taxon>Mollusca</taxon>
        <taxon>Bivalvia</taxon>
        <taxon>Autobranchia</taxon>
        <taxon>Heteroconchia</taxon>
        <taxon>Palaeoheterodonta</taxon>
        <taxon>Unionida</taxon>
        <taxon>Unionoidea</taxon>
        <taxon>Unionidae</taxon>
        <taxon>Ambleminae</taxon>
        <taxon>Lampsilini</taxon>
        <taxon>Potamilus</taxon>
    </lineage>
</organism>
<dbReference type="PANTHER" id="PTHR16082">
    <property type="entry name" value="AP-5 COMPLEX SUBUNIT MU-1"/>
    <property type="match status" value="1"/>
</dbReference>
<comment type="subcellular location">
    <subcellularLocation>
        <location evidence="7">Endomembrane system</location>
        <topology evidence="7">Peripheral membrane protein</topology>
        <orientation evidence="7">Cytoplasmic side</orientation>
    </subcellularLocation>
</comment>
<dbReference type="GO" id="GO:0005829">
    <property type="term" value="C:cytosol"/>
    <property type="evidence" value="ECO:0007669"/>
    <property type="project" value="TreeGrafter"/>
</dbReference>
<gene>
    <name evidence="10" type="ORF">CHS0354_020427</name>
</gene>
<evidence type="ECO:0000259" key="9">
    <source>
        <dbReference type="PROSITE" id="PS51072"/>
    </source>
</evidence>
<dbReference type="Gene3D" id="2.60.40.1170">
    <property type="entry name" value="Mu homology domain, subdomain B"/>
    <property type="match status" value="2"/>
</dbReference>
<keyword evidence="4" id="KW-0813">Transport</keyword>
<protein>
    <recommendedName>
        <fullName evidence="3">AP-5 complex subunit mu-1</fullName>
    </recommendedName>
    <alternativeName>
        <fullName evidence="8">Adaptor-related protein complex 5 subunit mu-1</fullName>
    </alternativeName>
</protein>
<dbReference type="Proteomes" id="UP001195483">
    <property type="component" value="Unassembled WGS sequence"/>
</dbReference>
<dbReference type="AlphaFoldDB" id="A0AAE0W251"/>
<feature type="domain" description="MHD" evidence="9">
    <location>
        <begin position="209"/>
        <end position="481"/>
    </location>
</feature>
<dbReference type="InterPro" id="IPR028565">
    <property type="entry name" value="MHD"/>
</dbReference>
<evidence type="ECO:0000256" key="1">
    <source>
        <dbReference type="ARBA" id="ARBA00005324"/>
    </source>
</evidence>